<feature type="compositionally biased region" description="Acidic residues" evidence="1">
    <location>
        <begin position="269"/>
        <end position="280"/>
    </location>
</feature>
<sequence>MQRSALNPVVLCAYKVKNLPDAPATQQQLDTLCERVKLKAVWPGLVNSEQAAATVSSCSSDEGSDEELSAAEQRLQGVLRRYEHVLLDNRLHQSLSTCQLDAQQAADPSLDLLTGFQLADGALRLVVLEGPAEGIGMAQAIAGIARWALEDQLDWQQEEQQERWLPRKVIYNPSIRYPGRLYAGLGVDLWMLKLKGTLAAIGAQPGSYASGRVHPDCIAGLECFLGQAGSAGLARLLDELRLYPTAAQLHLMDKKFGGELTKADVLGVEAEEPDSEDEEQQPGKPASLAAGATPAAQKQGGAKQPQQLSATHAAAAAAKAASAKLMALLADSSSGSSQLGAAGATGADVAAAAGAGGAGARSRKSAKSGTSRRLRRSKGGRRSRSSSRSRLHRQRQRRAAAKHHLDMDNEVYLHLRLEAQRRRQQRDFQAEYVQGLHGLECSRQQIRDSWATWNPQRAAAQQLQEAITAGTLTLQDTIKARLETSTPLPPVPGTLAAPEALSRGWYPHQAPFLWPAPRDPATYNTHPLKPSEYRVQELGEPFDGEQGLGAWSQQLAAAAAGHTFDSLVRPSPTGLFTHDPAFWQTLHMGGDGWEEQQAAAAAAAKAEWAAKVVVKDTAIHVVPGTGDRASAQADKYGNLLKGPPLKKGLKAAHVPSAPVSMHSQVPWQAPPPAAAAAAAVGTSPSAAGSIGAVLKPWLTSAEKSKWVGPKDFDAVGIRSRSVVAKPGLNDAANASLHDSYYFLKVHHGLQQLRHMSETWHEQLNMCQSFDTDE</sequence>
<evidence type="ECO:0000313" key="3">
    <source>
        <dbReference type="Proteomes" id="UP001244341"/>
    </source>
</evidence>
<dbReference type="Proteomes" id="UP001244341">
    <property type="component" value="Chromosome 3b"/>
</dbReference>
<feature type="region of interest" description="Disordered" evidence="1">
    <location>
        <begin position="354"/>
        <end position="405"/>
    </location>
</feature>
<gene>
    <name evidence="2" type="ORF">OEZ85_012330</name>
</gene>
<dbReference type="EMBL" id="CP126210">
    <property type="protein sequence ID" value="WIA12267.1"/>
    <property type="molecule type" value="Genomic_DNA"/>
</dbReference>
<protein>
    <submittedName>
        <fullName evidence="2">Uncharacterized protein</fullName>
    </submittedName>
</protein>
<accession>A0ABY8TTE0</accession>
<evidence type="ECO:0000256" key="1">
    <source>
        <dbReference type="SAM" id="MobiDB-lite"/>
    </source>
</evidence>
<evidence type="ECO:0000313" key="2">
    <source>
        <dbReference type="EMBL" id="WIA12267.1"/>
    </source>
</evidence>
<keyword evidence="3" id="KW-1185">Reference proteome</keyword>
<reference evidence="2 3" key="1">
    <citation type="submission" date="2023-05" db="EMBL/GenBank/DDBJ databases">
        <title>A 100% complete, gapless, phased diploid assembly of the Scenedesmus obliquus UTEX 3031 genome.</title>
        <authorList>
            <person name="Biondi T.C."/>
            <person name="Hanschen E.R."/>
            <person name="Kwon T."/>
            <person name="Eng W."/>
            <person name="Kruse C.P.S."/>
            <person name="Koehler S.I."/>
            <person name="Kunde Y."/>
            <person name="Gleasner C.D."/>
            <person name="You Mak K.T."/>
            <person name="Polle J."/>
            <person name="Hovde B.T."/>
            <person name="Starkenburg S.R."/>
        </authorList>
    </citation>
    <scope>NUCLEOTIDE SEQUENCE [LARGE SCALE GENOMIC DNA]</scope>
    <source>
        <strain evidence="2 3">DOE0152z</strain>
    </source>
</reference>
<feature type="compositionally biased region" description="Low complexity" evidence="1">
    <location>
        <begin position="286"/>
        <end position="308"/>
    </location>
</feature>
<dbReference type="PANTHER" id="PTHR33667:SF7">
    <property type="entry name" value="RIKEN CDNA 1810020O05 GENE"/>
    <property type="match status" value="1"/>
</dbReference>
<proteinExistence type="predicted"/>
<name>A0ABY8TTE0_TETOB</name>
<feature type="region of interest" description="Disordered" evidence="1">
    <location>
        <begin position="269"/>
        <end position="308"/>
    </location>
</feature>
<feature type="compositionally biased region" description="Basic residues" evidence="1">
    <location>
        <begin position="361"/>
        <end position="402"/>
    </location>
</feature>
<organism evidence="2 3">
    <name type="scientific">Tetradesmus obliquus</name>
    <name type="common">Green alga</name>
    <name type="synonym">Acutodesmus obliquus</name>
    <dbReference type="NCBI Taxonomy" id="3088"/>
    <lineage>
        <taxon>Eukaryota</taxon>
        <taxon>Viridiplantae</taxon>
        <taxon>Chlorophyta</taxon>
        <taxon>core chlorophytes</taxon>
        <taxon>Chlorophyceae</taxon>
        <taxon>CS clade</taxon>
        <taxon>Sphaeropleales</taxon>
        <taxon>Scenedesmaceae</taxon>
        <taxon>Tetradesmus</taxon>
    </lineage>
</organism>
<dbReference type="PANTHER" id="PTHR33667">
    <property type="entry name" value="SI:DKEY-57N24.6"/>
    <property type="match status" value="1"/>
</dbReference>